<dbReference type="SUPFAM" id="SSF51905">
    <property type="entry name" value="FAD/NAD(P)-binding domain"/>
    <property type="match status" value="1"/>
</dbReference>
<keyword evidence="2" id="KW-0472">Membrane</keyword>
<feature type="domain" description="FAD dependent oxidoreductase" evidence="3">
    <location>
        <begin position="6"/>
        <end position="399"/>
    </location>
</feature>
<dbReference type="AlphaFoldDB" id="A0A538SPQ7"/>
<dbReference type="GO" id="GO:0016491">
    <property type="term" value="F:oxidoreductase activity"/>
    <property type="evidence" value="ECO:0007669"/>
    <property type="project" value="UniProtKB-KW"/>
</dbReference>
<evidence type="ECO:0000256" key="1">
    <source>
        <dbReference type="ARBA" id="ARBA00023002"/>
    </source>
</evidence>
<dbReference type="PANTHER" id="PTHR13847">
    <property type="entry name" value="SARCOSINE DEHYDROGENASE-RELATED"/>
    <property type="match status" value="1"/>
</dbReference>
<dbReference type="PANTHER" id="PTHR13847:SF289">
    <property type="entry name" value="GLYCINE OXIDASE"/>
    <property type="match status" value="1"/>
</dbReference>
<keyword evidence="2" id="KW-0812">Transmembrane</keyword>
<gene>
    <name evidence="4" type="ORF">E6K74_09645</name>
</gene>
<dbReference type="Pfam" id="PF01266">
    <property type="entry name" value="DAO"/>
    <property type="match status" value="1"/>
</dbReference>
<proteinExistence type="predicted"/>
<keyword evidence="2" id="KW-1133">Transmembrane helix</keyword>
<dbReference type="InterPro" id="IPR006076">
    <property type="entry name" value="FAD-dep_OxRdtase"/>
</dbReference>
<accession>A0A538SPQ7</accession>
<evidence type="ECO:0000313" key="4">
    <source>
        <dbReference type="EMBL" id="TMQ53350.1"/>
    </source>
</evidence>
<protein>
    <submittedName>
        <fullName evidence="4">FAD-dependent oxidoreductase</fullName>
    </submittedName>
</protein>
<keyword evidence="1" id="KW-0560">Oxidoreductase</keyword>
<organism evidence="4 5">
    <name type="scientific">Eiseniibacteriota bacterium</name>
    <dbReference type="NCBI Taxonomy" id="2212470"/>
    <lineage>
        <taxon>Bacteria</taxon>
        <taxon>Candidatus Eiseniibacteriota</taxon>
    </lineage>
</organism>
<dbReference type="Gene3D" id="3.50.50.60">
    <property type="entry name" value="FAD/NAD(P)-binding domain"/>
    <property type="match status" value="2"/>
</dbReference>
<dbReference type="InterPro" id="IPR036188">
    <property type="entry name" value="FAD/NAD-bd_sf"/>
</dbReference>
<feature type="transmembrane region" description="Helical" evidence="2">
    <location>
        <begin position="7"/>
        <end position="24"/>
    </location>
</feature>
<evidence type="ECO:0000313" key="5">
    <source>
        <dbReference type="Proteomes" id="UP000319829"/>
    </source>
</evidence>
<comment type="caution">
    <text evidence="4">The sequence shown here is derived from an EMBL/GenBank/DDBJ whole genome shotgun (WGS) entry which is preliminary data.</text>
</comment>
<dbReference type="EMBL" id="VBOU01000087">
    <property type="protein sequence ID" value="TMQ53350.1"/>
    <property type="molecule type" value="Genomic_DNA"/>
</dbReference>
<reference evidence="4 5" key="1">
    <citation type="journal article" date="2019" name="Nat. Microbiol.">
        <title>Mediterranean grassland soil C-N compound turnover is dependent on rainfall and depth, and is mediated by genomically divergent microorganisms.</title>
        <authorList>
            <person name="Diamond S."/>
            <person name="Andeer P.F."/>
            <person name="Li Z."/>
            <person name="Crits-Christoph A."/>
            <person name="Burstein D."/>
            <person name="Anantharaman K."/>
            <person name="Lane K.R."/>
            <person name="Thomas B.C."/>
            <person name="Pan C."/>
            <person name="Northen T.R."/>
            <person name="Banfield J.F."/>
        </authorList>
    </citation>
    <scope>NUCLEOTIDE SEQUENCE [LARGE SCALE GENOMIC DNA]</scope>
    <source>
        <strain evidence="4">WS_4</strain>
    </source>
</reference>
<dbReference type="GO" id="GO:0005737">
    <property type="term" value="C:cytoplasm"/>
    <property type="evidence" value="ECO:0007669"/>
    <property type="project" value="TreeGrafter"/>
</dbReference>
<evidence type="ECO:0000256" key="2">
    <source>
        <dbReference type="SAM" id="Phobius"/>
    </source>
</evidence>
<name>A0A538SPQ7_UNCEI</name>
<dbReference type="SUPFAM" id="SSF54373">
    <property type="entry name" value="FAD-linked reductases, C-terminal domain"/>
    <property type="match status" value="1"/>
</dbReference>
<dbReference type="Proteomes" id="UP000319829">
    <property type="component" value="Unassembled WGS sequence"/>
</dbReference>
<evidence type="ECO:0000259" key="3">
    <source>
        <dbReference type="Pfam" id="PF01266"/>
    </source>
</evidence>
<dbReference type="Gene3D" id="3.30.9.10">
    <property type="entry name" value="D-Amino Acid Oxidase, subunit A, domain 2"/>
    <property type="match status" value="1"/>
</dbReference>
<sequence>MTRGRHVVVCGAGIIGLSAAYYLLERGHRVTIVERGAPGHDCCSLGNAGFISPSHFLPLAAPGVLVKALQWMRDPESPFYVHPRLDPGLIAWGFRFWRASNRTRAHRAGPLLRDLNLASRSLYEDLARSTGNEFGLQCRGLLVLVRSERGLEEEAELASRSRQLGMPSRVLGAEEIAALEPGVTLDVRGGVLYPLDAHLVPQQLVATLTRLVRERGGVFLWNAEVGGWRRRGDTLEAAVTGDGDIEGDEFVLAAGAWTPGVARQLGLGIPMQPGKGYSITLGAPRQLPQHSFILQEARVAITPMGSSLRVGGTMELAGYDLRINPPRIRGMTRSLSRYLPEFRPEDFASCRPWCGLRPCTPDGLPYVGRTRRWRNLIAAAGHAMMGISMGPITGKLVAEIVSGEPPSVELRALSPDRYG</sequence>